<dbReference type="OrthoDB" id="539213at2759"/>
<dbReference type="InterPro" id="IPR001810">
    <property type="entry name" value="F-box_dom"/>
</dbReference>
<dbReference type="SUPFAM" id="SSF81383">
    <property type="entry name" value="F-box domain"/>
    <property type="match status" value="1"/>
</dbReference>
<organism evidence="5 6">
    <name type="scientific">Penicillium oxalicum (strain 114-2 / CGMCC 5302)</name>
    <name type="common">Penicillium decumbens</name>
    <dbReference type="NCBI Taxonomy" id="933388"/>
    <lineage>
        <taxon>Eukaryota</taxon>
        <taxon>Fungi</taxon>
        <taxon>Dikarya</taxon>
        <taxon>Ascomycota</taxon>
        <taxon>Pezizomycotina</taxon>
        <taxon>Eurotiomycetes</taxon>
        <taxon>Eurotiomycetidae</taxon>
        <taxon>Eurotiales</taxon>
        <taxon>Aspergillaceae</taxon>
        <taxon>Penicillium</taxon>
    </lineage>
</organism>
<dbReference type="GO" id="GO:0005634">
    <property type="term" value="C:nucleus"/>
    <property type="evidence" value="ECO:0007669"/>
    <property type="project" value="TreeGrafter"/>
</dbReference>
<evidence type="ECO:0000256" key="3">
    <source>
        <dbReference type="PROSITE-ProRule" id="PRU00023"/>
    </source>
</evidence>
<dbReference type="InterPro" id="IPR050776">
    <property type="entry name" value="Ank_Repeat/CDKN_Inhibitor"/>
</dbReference>
<reference evidence="5 6" key="1">
    <citation type="journal article" date="2013" name="PLoS ONE">
        <title>Genomic and secretomic analyses reveal unique features of the lignocellulolytic enzyme system of Penicillium decumbens.</title>
        <authorList>
            <person name="Liu G."/>
            <person name="Zhang L."/>
            <person name="Wei X."/>
            <person name="Zou G."/>
            <person name="Qin Y."/>
            <person name="Ma L."/>
            <person name="Li J."/>
            <person name="Zheng H."/>
            <person name="Wang S."/>
            <person name="Wang C."/>
            <person name="Xun L."/>
            <person name="Zhao G.-P."/>
            <person name="Zhou Z."/>
            <person name="Qu Y."/>
        </authorList>
    </citation>
    <scope>NUCLEOTIDE SEQUENCE [LARGE SCALE GENOMIC DNA]</scope>
    <source>
        <strain evidence="6">114-2 / CGMCC 5302</strain>
    </source>
</reference>
<evidence type="ECO:0000256" key="2">
    <source>
        <dbReference type="ARBA" id="ARBA00023043"/>
    </source>
</evidence>
<name>S8A001_PENO1</name>
<dbReference type="PANTHER" id="PTHR24201:SF16">
    <property type="entry name" value="ANKYRIN-1-LIKE-RELATED"/>
    <property type="match status" value="1"/>
</dbReference>
<proteinExistence type="predicted"/>
<dbReference type="PhylomeDB" id="S8A001"/>
<keyword evidence="2 3" id="KW-0040">ANK repeat</keyword>
<dbReference type="Proteomes" id="UP000019376">
    <property type="component" value="Unassembled WGS sequence"/>
</dbReference>
<dbReference type="Gene3D" id="1.25.40.20">
    <property type="entry name" value="Ankyrin repeat-containing domain"/>
    <property type="match status" value="2"/>
</dbReference>
<feature type="domain" description="F-box" evidence="4">
    <location>
        <begin position="26"/>
        <end position="71"/>
    </location>
</feature>
<dbReference type="STRING" id="933388.S8A001"/>
<keyword evidence="1" id="KW-0677">Repeat</keyword>
<dbReference type="PANTHER" id="PTHR24201">
    <property type="entry name" value="ANK_REP_REGION DOMAIN-CONTAINING PROTEIN"/>
    <property type="match status" value="1"/>
</dbReference>
<accession>S8A001</accession>
<dbReference type="HOGENOM" id="CLU_594601_0_0_1"/>
<dbReference type="AlphaFoldDB" id="S8A001"/>
<dbReference type="PROSITE" id="PS50297">
    <property type="entry name" value="ANK_REP_REGION"/>
    <property type="match status" value="1"/>
</dbReference>
<dbReference type="PROSITE" id="PS50088">
    <property type="entry name" value="ANK_REPEAT"/>
    <property type="match status" value="2"/>
</dbReference>
<dbReference type="SUPFAM" id="SSF48403">
    <property type="entry name" value="Ankyrin repeat"/>
    <property type="match status" value="1"/>
</dbReference>
<dbReference type="EMBL" id="KB644415">
    <property type="protein sequence ID" value="EPS34411.1"/>
    <property type="molecule type" value="Genomic_DNA"/>
</dbReference>
<evidence type="ECO:0000259" key="4">
    <source>
        <dbReference type="PROSITE" id="PS50181"/>
    </source>
</evidence>
<keyword evidence="6" id="KW-1185">Reference proteome</keyword>
<gene>
    <name evidence="5" type="ORF">PDE_09375</name>
</gene>
<evidence type="ECO:0000313" key="5">
    <source>
        <dbReference type="EMBL" id="EPS34411.1"/>
    </source>
</evidence>
<sequence length="460" mass="50188">MDFSRHSLDAKLPIHLPPYHPPSRLPAALANLPAELLLEIGQHLDVPSLSRLSRSSRKFYHQLDSEVTKRASDHALAPRVMYETNFNFSESQQHGVDIPTLRPRWSLGSLEERFGHRRRTSAPDYCPWVLERFGRVVHQGKRDAVQNLLDRGLSPDAYLVCGARMLSIAVEQGHMEVAKLLLERGARACLPDPGRYTSPLDRAAQKGDIEMVQLLISADPAVNSCICLHRVIFYRRDVAEVLTPLIDPATFNHVEGVGRTALHQAMLDGHSGTAMHLIGLPGIDLNAQDADGWAPLHFALHRPLLVQALLEAGAAINVTLPGGGDNVLHVALSSALPEDPVGLGQIQMVPLRVVTNDLLAVVLLLLRHGAEVNGVSARGTPMHCAVRLKSLTLVNMLLTESPTPVDLTIQDQNGHDAVELAAARGLLMIAHVLRQASLGQDPDLGILSGASRRRRSWQAG</sequence>
<dbReference type="InterPro" id="IPR036047">
    <property type="entry name" value="F-box-like_dom_sf"/>
</dbReference>
<dbReference type="InterPro" id="IPR002110">
    <property type="entry name" value="Ankyrin_rpt"/>
</dbReference>
<feature type="repeat" description="ANK" evidence="3">
    <location>
        <begin position="257"/>
        <end position="290"/>
    </location>
</feature>
<evidence type="ECO:0000256" key="1">
    <source>
        <dbReference type="ARBA" id="ARBA00022737"/>
    </source>
</evidence>
<dbReference type="InterPro" id="IPR036770">
    <property type="entry name" value="Ankyrin_rpt-contain_sf"/>
</dbReference>
<feature type="repeat" description="ANK" evidence="3">
    <location>
        <begin position="161"/>
        <end position="193"/>
    </location>
</feature>
<dbReference type="Gene3D" id="1.20.1280.50">
    <property type="match status" value="1"/>
</dbReference>
<dbReference type="Pfam" id="PF00646">
    <property type="entry name" value="F-box"/>
    <property type="match status" value="1"/>
</dbReference>
<protein>
    <recommendedName>
        <fullName evidence="4">F-box domain-containing protein</fullName>
    </recommendedName>
</protein>
<dbReference type="SMART" id="SM00248">
    <property type="entry name" value="ANK"/>
    <property type="match status" value="7"/>
</dbReference>
<dbReference type="Pfam" id="PF12796">
    <property type="entry name" value="Ank_2"/>
    <property type="match status" value="2"/>
</dbReference>
<evidence type="ECO:0000313" key="6">
    <source>
        <dbReference type="Proteomes" id="UP000019376"/>
    </source>
</evidence>
<dbReference type="eggNOG" id="KOG4177">
    <property type="taxonomic scope" value="Eukaryota"/>
</dbReference>
<dbReference type="PROSITE" id="PS50181">
    <property type="entry name" value="FBOX"/>
    <property type="match status" value="1"/>
</dbReference>